<dbReference type="AlphaFoldDB" id="A0A0A0LYF7"/>
<name>A0A0A0LYF7_CUCSA</name>
<dbReference type="Proteomes" id="UP000029981">
    <property type="component" value="Chromosome 1"/>
</dbReference>
<reference evidence="1 2" key="1">
    <citation type="journal article" date="2009" name="Nat. Genet.">
        <title>The genome of the cucumber, Cucumis sativus L.</title>
        <authorList>
            <person name="Huang S."/>
            <person name="Li R."/>
            <person name="Zhang Z."/>
            <person name="Li L."/>
            <person name="Gu X."/>
            <person name="Fan W."/>
            <person name="Lucas W.J."/>
            <person name="Wang X."/>
            <person name="Xie B."/>
            <person name="Ni P."/>
            <person name="Ren Y."/>
            <person name="Zhu H."/>
            <person name="Li J."/>
            <person name="Lin K."/>
            <person name="Jin W."/>
            <person name="Fei Z."/>
            <person name="Li G."/>
            <person name="Staub J."/>
            <person name="Kilian A."/>
            <person name="van der Vossen E.A."/>
            <person name="Wu Y."/>
            <person name="Guo J."/>
            <person name="He J."/>
            <person name="Jia Z."/>
            <person name="Ren Y."/>
            <person name="Tian G."/>
            <person name="Lu Y."/>
            <person name="Ruan J."/>
            <person name="Qian W."/>
            <person name="Wang M."/>
            <person name="Huang Q."/>
            <person name="Li B."/>
            <person name="Xuan Z."/>
            <person name="Cao J."/>
            <person name="Asan"/>
            <person name="Wu Z."/>
            <person name="Zhang J."/>
            <person name="Cai Q."/>
            <person name="Bai Y."/>
            <person name="Zhao B."/>
            <person name="Han Y."/>
            <person name="Li Y."/>
            <person name="Li X."/>
            <person name="Wang S."/>
            <person name="Shi Q."/>
            <person name="Liu S."/>
            <person name="Cho W.K."/>
            <person name="Kim J.Y."/>
            <person name="Xu Y."/>
            <person name="Heller-Uszynska K."/>
            <person name="Miao H."/>
            <person name="Cheng Z."/>
            <person name="Zhang S."/>
            <person name="Wu J."/>
            <person name="Yang Y."/>
            <person name="Kang H."/>
            <person name="Li M."/>
            <person name="Liang H."/>
            <person name="Ren X."/>
            <person name="Shi Z."/>
            <person name="Wen M."/>
            <person name="Jian M."/>
            <person name="Yang H."/>
            <person name="Zhang G."/>
            <person name="Yang Z."/>
            <person name="Chen R."/>
            <person name="Liu S."/>
            <person name="Li J."/>
            <person name="Ma L."/>
            <person name="Liu H."/>
            <person name="Zhou Y."/>
            <person name="Zhao J."/>
            <person name="Fang X."/>
            <person name="Li G."/>
            <person name="Fang L."/>
            <person name="Li Y."/>
            <person name="Liu D."/>
            <person name="Zheng H."/>
            <person name="Zhang Y."/>
            <person name="Qin N."/>
            <person name="Li Z."/>
            <person name="Yang G."/>
            <person name="Yang S."/>
            <person name="Bolund L."/>
            <person name="Kristiansen K."/>
            <person name="Zheng H."/>
            <person name="Li S."/>
            <person name="Zhang X."/>
            <person name="Yang H."/>
            <person name="Wang J."/>
            <person name="Sun R."/>
            <person name="Zhang B."/>
            <person name="Jiang S."/>
            <person name="Wang J."/>
            <person name="Du Y."/>
            <person name="Li S."/>
        </authorList>
    </citation>
    <scope>NUCLEOTIDE SEQUENCE [LARGE SCALE GENOMIC DNA]</scope>
    <source>
        <strain evidence="2">cv. 9930</strain>
    </source>
</reference>
<organism evidence="1 2">
    <name type="scientific">Cucumis sativus</name>
    <name type="common">Cucumber</name>
    <dbReference type="NCBI Taxonomy" id="3659"/>
    <lineage>
        <taxon>Eukaryota</taxon>
        <taxon>Viridiplantae</taxon>
        <taxon>Streptophyta</taxon>
        <taxon>Embryophyta</taxon>
        <taxon>Tracheophyta</taxon>
        <taxon>Spermatophyta</taxon>
        <taxon>Magnoliopsida</taxon>
        <taxon>eudicotyledons</taxon>
        <taxon>Gunneridae</taxon>
        <taxon>Pentapetalae</taxon>
        <taxon>rosids</taxon>
        <taxon>fabids</taxon>
        <taxon>Cucurbitales</taxon>
        <taxon>Cucurbitaceae</taxon>
        <taxon>Benincaseae</taxon>
        <taxon>Cucumis</taxon>
    </lineage>
</organism>
<keyword evidence="2" id="KW-1185">Reference proteome</keyword>
<sequence length="153" mass="16723">MSESFFKYGDINIFILNSLPTCRYTQFNFPVTALNLFTIEFTNRPGSFGTMSCPITTRSIFTPISFSFSLNAKFPTLGAPNDTTLTCTSAGNVTPASYAVNRDRAPPRLCPVMVKLISLSPFCLKKSISLCNSSITCSDALVLLNFESSSLDL</sequence>
<reference evidence="1 2" key="4">
    <citation type="journal article" date="2011" name="BMC Genomics">
        <title>RNA-Seq improves annotation of protein-coding genes in the cucumber genome.</title>
        <authorList>
            <person name="Li Z."/>
            <person name="Zhang Z."/>
            <person name="Yan P."/>
            <person name="Huang S."/>
            <person name="Fei Z."/>
            <person name="Lin K."/>
        </authorList>
    </citation>
    <scope>NUCLEOTIDE SEQUENCE [LARGE SCALE GENOMIC DNA]</scope>
    <source>
        <strain evidence="2">cv. 9930</strain>
    </source>
</reference>
<proteinExistence type="predicted"/>
<accession>A0A0A0LYF7</accession>
<evidence type="ECO:0000313" key="2">
    <source>
        <dbReference type="Proteomes" id="UP000029981"/>
    </source>
</evidence>
<dbReference type="Gramene" id="KGN65882">
    <property type="protein sequence ID" value="KGN65882"/>
    <property type="gene ID" value="Csa_1G537325"/>
</dbReference>
<reference evidence="1 2" key="2">
    <citation type="journal article" date="2009" name="PLoS ONE">
        <title>An integrated genetic and cytogenetic map of the cucumber genome.</title>
        <authorList>
            <person name="Ren Y."/>
            <person name="Zhang Z."/>
            <person name="Liu J."/>
            <person name="Staub J.E."/>
            <person name="Han Y."/>
            <person name="Cheng Z."/>
            <person name="Li X."/>
            <person name="Lu J."/>
            <person name="Miao H."/>
            <person name="Kang H."/>
            <person name="Xie B."/>
            <person name="Gu X."/>
            <person name="Wang X."/>
            <person name="Du Y."/>
            <person name="Jin W."/>
            <person name="Huang S."/>
        </authorList>
    </citation>
    <scope>NUCLEOTIDE SEQUENCE [LARGE SCALE GENOMIC DNA]</scope>
    <source>
        <strain evidence="2">cv. 9930</strain>
    </source>
</reference>
<protein>
    <submittedName>
        <fullName evidence="1">Uncharacterized protein</fullName>
    </submittedName>
</protein>
<gene>
    <name evidence="1" type="ORF">Csa_1G537325</name>
</gene>
<evidence type="ECO:0000313" key="1">
    <source>
        <dbReference type="EMBL" id="KGN65882.1"/>
    </source>
</evidence>
<reference evidence="1 2" key="3">
    <citation type="journal article" date="2010" name="BMC Genomics">
        <title>Transcriptome sequencing and comparative analysis of cucumber flowers with different sex types.</title>
        <authorList>
            <person name="Guo S."/>
            <person name="Zheng Y."/>
            <person name="Joung J.G."/>
            <person name="Liu S."/>
            <person name="Zhang Z."/>
            <person name="Crasta O.R."/>
            <person name="Sobral B.W."/>
            <person name="Xu Y."/>
            <person name="Huang S."/>
            <person name="Fei Z."/>
        </authorList>
    </citation>
    <scope>NUCLEOTIDE SEQUENCE [LARGE SCALE GENOMIC DNA]</scope>
    <source>
        <strain evidence="2">cv. 9930</strain>
    </source>
</reference>
<dbReference type="EMBL" id="CM002922">
    <property type="protein sequence ID" value="KGN65882.1"/>
    <property type="molecule type" value="Genomic_DNA"/>
</dbReference>